<sequence length="432" mass="49044">MDDYSLSDGRQPSRFEIFSSNAQKTLEMERVAEVKQTTLYGHQIEALLRTRDYFNDSERKTNVGLIQVPTGGGKSGIISLLPYVLQSQKVMVLSPGKVITNQLEKTFGGGNSQTSFYVKVGFVKEAPTLRKFTPITHTIRSAGKIFDMANYELVIINAQKFARGAKPEIILNGEHDRIPADIFDDFDTIIVDEAHHYPAKTWFDIIEIFNDRKIIFLTATPNPEVAKKNLPIKKIYEISRDELENLRVIRKVQFESLDFIKDINNVTNDELEQLAFNMAAKLKGQDDVVENVHHKAMVLTMKAKRYAKDMAKFFNNISGLQLKATFCTSDPEGMINLANFNKKDGNIRIMMVCQKLTEGYDNSDVSMCVILRNIGSDILFNQFVGRCIRVSHDRGNLAVDDVKAVIYGPQGMWERYERNATTDPEDVDDDDE</sequence>
<accession>A0AC34QTT5</accession>
<evidence type="ECO:0000313" key="2">
    <source>
        <dbReference type="WBParaSite" id="JU765_v2.g19395.t1"/>
    </source>
</evidence>
<proteinExistence type="predicted"/>
<organism evidence="1 2">
    <name type="scientific">Panagrolaimus sp. JU765</name>
    <dbReference type="NCBI Taxonomy" id="591449"/>
    <lineage>
        <taxon>Eukaryota</taxon>
        <taxon>Metazoa</taxon>
        <taxon>Ecdysozoa</taxon>
        <taxon>Nematoda</taxon>
        <taxon>Chromadorea</taxon>
        <taxon>Rhabditida</taxon>
        <taxon>Tylenchina</taxon>
        <taxon>Panagrolaimomorpha</taxon>
        <taxon>Panagrolaimoidea</taxon>
        <taxon>Panagrolaimidae</taxon>
        <taxon>Panagrolaimus</taxon>
    </lineage>
</organism>
<dbReference type="WBParaSite" id="JU765_v2.g19395.t1">
    <property type="protein sequence ID" value="JU765_v2.g19395.t1"/>
    <property type="gene ID" value="JU765_v2.g19395"/>
</dbReference>
<protein>
    <submittedName>
        <fullName evidence="2">Helicase ATP-binding domain-containing protein</fullName>
    </submittedName>
</protein>
<name>A0AC34QTT5_9BILA</name>
<reference evidence="2" key="1">
    <citation type="submission" date="2022-11" db="UniProtKB">
        <authorList>
            <consortium name="WormBaseParasite"/>
        </authorList>
    </citation>
    <scope>IDENTIFICATION</scope>
</reference>
<dbReference type="Proteomes" id="UP000887576">
    <property type="component" value="Unplaced"/>
</dbReference>
<evidence type="ECO:0000313" key="1">
    <source>
        <dbReference type="Proteomes" id="UP000887576"/>
    </source>
</evidence>